<sequence>MLIIITTLFLFRFDGSYFKRYLRKIKYLGFVLYQSNSNQILINDIAIYNSYLERLFIDEYLN</sequence>
<reference evidence="1 2" key="1">
    <citation type="submission" date="2017-02" db="EMBL/GenBank/DDBJ databases">
        <title>Comparative genomic analysis of Brazilian Leptospira kirschneri strains of different serogroups.</title>
        <authorList>
            <person name="Moreno L.Z."/>
            <person name="Miraglia F."/>
            <person name="Kremer F.S."/>
            <person name="Eslabao M.R."/>
            <person name="Lilenbaum W."/>
            <person name="Dellagostin O.A."/>
            <person name="Moreno A.M."/>
        </authorList>
    </citation>
    <scope>NUCLEOTIDE SEQUENCE [LARGE SCALE GENOMIC DNA]</scope>
    <source>
        <strain evidence="1 2">M110/06</strain>
    </source>
</reference>
<evidence type="ECO:0000313" key="1">
    <source>
        <dbReference type="EMBL" id="OOV42827.1"/>
    </source>
</evidence>
<name>A0A1T1DPW8_9LEPT</name>
<organism evidence="1 2">
    <name type="scientific">Leptospira kirschneri serovar Pomona</name>
    <dbReference type="NCBI Taxonomy" id="561005"/>
    <lineage>
        <taxon>Bacteria</taxon>
        <taxon>Pseudomonadati</taxon>
        <taxon>Spirochaetota</taxon>
        <taxon>Spirochaetia</taxon>
        <taxon>Leptospirales</taxon>
        <taxon>Leptospiraceae</taxon>
        <taxon>Leptospira</taxon>
    </lineage>
</organism>
<protein>
    <submittedName>
        <fullName evidence="1">Uncharacterized protein</fullName>
    </submittedName>
</protein>
<accession>A0A1T1DPW8</accession>
<dbReference type="Proteomes" id="UP000191008">
    <property type="component" value="Unassembled WGS sequence"/>
</dbReference>
<gene>
    <name evidence="1" type="ORF">B1J93_08975</name>
</gene>
<evidence type="ECO:0000313" key="2">
    <source>
        <dbReference type="Proteomes" id="UP000191008"/>
    </source>
</evidence>
<dbReference type="AlphaFoldDB" id="A0A1T1DPW8"/>
<dbReference type="EMBL" id="MVIT01000062">
    <property type="protein sequence ID" value="OOV42827.1"/>
    <property type="molecule type" value="Genomic_DNA"/>
</dbReference>
<proteinExistence type="predicted"/>
<comment type="caution">
    <text evidence="1">The sequence shown here is derived from an EMBL/GenBank/DDBJ whole genome shotgun (WGS) entry which is preliminary data.</text>
</comment>